<reference evidence="1" key="1">
    <citation type="submission" date="2021-03" db="EMBL/GenBank/DDBJ databases">
        <authorList>
            <person name="Bekaert M."/>
        </authorList>
    </citation>
    <scope>NUCLEOTIDE SEQUENCE</scope>
</reference>
<dbReference type="OrthoDB" id="5986014at2759"/>
<name>A0A8S3UI13_MYTED</name>
<accession>A0A8S3UI13</accession>
<gene>
    <name evidence="1" type="ORF">MEDL_57990</name>
</gene>
<organism evidence="1 2">
    <name type="scientific">Mytilus edulis</name>
    <name type="common">Blue mussel</name>
    <dbReference type="NCBI Taxonomy" id="6550"/>
    <lineage>
        <taxon>Eukaryota</taxon>
        <taxon>Metazoa</taxon>
        <taxon>Spiralia</taxon>
        <taxon>Lophotrochozoa</taxon>
        <taxon>Mollusca</taxon>
        <taxon>Bivalvia</taxon>
        <taxon>Autobranchia</taxon>
        <taxon>Pteriomorphia</taxon>
        <taxon>Mytilida</taxon>
        <taxon>Mytiloidea</taxon>
        <taxon>Mytilidae</taxon>
        <taxon>Mytilinae</taxon>
        <taxon>Mytilus</taxon>
    </lineage>
</organism>
<dbReference type="Proteomes" id="UP000683360">
    <property type="component" value="Unassembled WGS sequence"/>
</dbReference>
<keyword evidence="2" id="KW-1185">Reference proteome</keyword>
<dbReference type="SUPFAM" id="SSF53300">
    <property type="entry name" value="vWA-like"/>
    <property type="match status" value="1"/>
</dbReference>
<evidence type="ECO:0008006" key="3">
    <source>
        <dbReference type="Google" id="ProtNLM"/>
    </source>
</evidence>
<proteinExistence type="predicted"/>
<dbReference type="EMBL" id="CAJPWZ010002816">
    <property type="protein sequence ID" value="CAG2246001.1"/>
    <property type="molecule type" value="Genomic_DNA"/>
</dbReference>
<evidence type="ECO:0000313" key="1">
    <source>
        <dbReference type="EMBL" id="CAG2246001.1"/>
    </source>
</evidence>
<sequence>MCRAFDKCIYIFNKSEYSDFKKCLFVLSDGAPSDVDKIRPLISGLKDANVKIISCYVGNSSNVEPKRLYNEKGKDWTPGAQFMFELSSTIQTQILPYVIFENAGWSIEKKYKRNKAFLQVNHPDHIHEACNVAKKIVSSQDALLSFLGSISLSRYINQVNKSATANMQVKETCYANAVAAVIHLATKRILNREGGYPDFFELRDEIIEAFGESGAVILSVLETFSKQFRLQYKKLMLKKRWKLLHQTDQL</sequence>
<dbReference type="AlphaFoldDB" id="A0A8S3UI13"/>
<evidence type="ECO:0000313" key="2">
    <source>
        <dbReference type="Proteomes" id="UP000683360"/>
    </source>
</evidence>
<protein>
    <recommendedName>
        <fullName evidence="3">VWFA domain-containing protein</fullName>
    </recommendedName>
</protein>
<dbReference type="InterPro" id="IPR036465">
    <property type="entry name" value="vWFA_dom_sf"/>
</dbReference>
<comment type="caution">
    <text evidence="1">The sequence shown here is derived from an EMBL/GenBank/DDBJ whole genome shotgun (WGS) entry which is preliminary data.</text>
</comment>